<name>A0A8J2LTJ6_9HEXA</name>
<evidence type="ECO:0000313" key="2">
    <source>
        <dbReference type="Proteomes" id="UP000708208"/>
    </source>
</evidence>
<comment type="caution">
    <text evidence="1">The sequence shown here is derived from an EMBL/GenBank/DDBJ whole genome shotgun (WGS) entry which is preliminary data.</text>
</comment>
<dbReference type="Proteomes" id="UP000708208">
    <property type="component" value="Unassembled WGS sequence"/>
</dbReference>
<keyword evidence="2" id="KW-1185">Reference proteome</keyword>
<evidence type="ECO:0000313" key="1">
    <source>
        <dbReference type="EMBL" id="CAG7837566.1"/>
    </source>
</evidence>
<proteinExistence type="predicted"/>
<reference evidence="1" key="1">
    <citation type="submission" date="2021-06" db="EMBL/GenBank/DDBJ databases">
        <authorList>
            <person name="Hodson N. C."/>
            <person name="Mongue J. A."/>
            <person name="Jaron S. K."/>
        </authorList>
    </citation>
    <scope>NUCLEOTIDE SEQUENCE</scope>
</reference>
<gene>
    <name evidence="1" type="ORF">AFUS01_LOCUS46659</name>
</gene>
<dbReference type="EMBL" id="CAJVCH010571458">
    <property type="protein sequence ID" value="CAG7837566.1"/>
    <property type="molecule type" value="Genomic_DNA"/>
</dbReference>
<sequence length="9" mass="1064">IKKTPSLMF</sequence>
<accession>A0A8J2LTJ6</accession>
<protein>
    <submittedName>
        <fullName evidence="1">Uncharacterized protein</fullName>
    </submittedName>
</protein>
<feature type="non-terminal residue" evidence="1">
    <location>
        <position position="1"/>
    </location>
</feature>
<organism evidence="1 2">
    <name type="scientific">Allacma fusca</name>
    <dbReference type="NCBI Taxonomy" id="39272"/>
    <lineage>
        <taxon>Eukaryota</taxon>
        <taxon>Metazoa</taxon>
        <taxon>Ecdysozoa</taxon>
        <taxon>Arthropoda</taxon>
        <taxon>Hexapoda</taxon>
        <taxon>Collembola</taxon>
        <taxon>Symphypleona</taxon>
        <taxon>Sminthuridae</taxon>
        <taxon>Allacma</taxon>
    </lineage>
</organism>